<evidence type="ECO:0000256" key="1">
    <source>
        <dbReference type="ARBA" id="ARBA00022490"/>
    </source>
</evidence>
<comment type="subcellular location">
    <subcellularLocation>
        <location evidence="5">Cytoplasm</location>
    </subcellularLocation>
</comment>
<evidence type="ECO:0000259" key="8">
    <source>
        <dbReference type="Pfam" id="PF00156"/>
    </source>
</evidence>
<keyword evidence="10" id="KW-1185">Reference proteome</keyword>
<evidence type="ECO:0000256" key="4">
    <source>
        <dbReference type="ARBA" id="ARBA00022726"/>
    </source>
</evidence>
<dbReference type="GO" id="GO:0046110">
    <property type="term" value="P:xanthine metabolic process"/>
    <property type="evidence" value="ECO:0007669"/>
    <property type="project" value="UniProtKB-UniRule"/>
</dbReference>
<dbReference type="GO" id="GO:0000310">
    <property type="term" value="F:xanthine phosphoribosyltransferase activity"/>
    <property type="evidence" value="ECO:0007669"/>
    <property type="project" value="UniProtKB-UniRule"/>
</dbReference>
<sequence length="245" mass="26628">MLYAKCREIYGLFQVSEKEEGAEEAEMKVLEERIRQEGQILSDTVLKVDSFLNHQVDTGLALEIGKEFGRIFGGRPITKVLTIEASGIQFAMAASIALSVPFVYAKKKKAVTLSEQVYSAPVHSFTRQESYQVCISQKYLGPGDKVLIVDDFLATGAALVGLVDIVREAGAELLGVGCVIEKCFQEGRGLLEEMGVEVHSLARISAMAPGEVHFIENEEITGGLSKTKDAREMTAPAAVQEAQQA</sequence>
<comment type="function">
    <text evidence="5">Converts the preformed base xanthine, a product of nucleic acid breakdown, to xanthosine 5'-monophosphate (XMP), so it can be reused for RNA or DNA synthesis.</text>
</comment>
<dbReference type="KEGG" id="psab:PSAB_23385"/>
<dbReference type="Gene3D" id="3.40.50.2020">
    <property type="match status" value="1"/>
</dbReference>
<dbReference type="HOGENOM" id="CLU_099015_0_0_9"/>
<comment type="catalytic activity">
    <reaction evidence="5">
        <text>XMP + diphosphate = xanthine + 5-phospho-alpha-D-ribose 1-diphosphate</text>
        <dbReference type="Rhea" id="RHEA:10800"/>
        <dbReference type="ChEBI" id="CHEBI:17712"/>
        <dbReference type="ChEBI" id="CHEBI:33019"/>
        <dbReference type="ChEBI" id="CHEBI:57464"/>
        <dbReference type="ChEBI" id="CHEBI:58017"/>
        <dbReference type="EC" id="2.4.2.22"/>
    </reaction>
</comment>
<dbReference type="NCBIfam" id="NF006671">
    <property type="entry name" value="PRK09219.1"/>
    <property type="match status" value="1"/>
</dbReference>
<dbReference type="PANTHER" id="PTHR43864:SF1">
    <property type="entry name" value="XANTHINE PHOSPHORIBOSYLTRANSFERASE"/>
    <property type="match status" value="1"/>
</dbReference>
<dbReference type="EMBL" id="CP004078">
    <property type="protein sequence ID" value="AHV99564.1"/>
    <property type="molecule type" value="Genomic_DNA"/>
</dbReference>
<dbReference type="PATRIC" id="fig|1268072.3.peg.4824"/>
<protein>
    <recommendedName>
        <fullName evidence="5 6">Xanthine phosphoribosyltransferase</fullName>
        <shortName evidence="5">XPRTase</shortName>
        <ecNumber evidence="5 6">2.4.2.22</ecNumber>
    </recommendedName>
</protein>
<dbReference type="GO" id="GO:0006166">
    <property type="term" value="P:purine ribonucleoside salvage"/>
    <property type="evidence" value="ECO:0007669"/>
    <property type="project" value="UniProtKB-KW"/>
</dbReference>
<comment type="subunit">
    <text evidence="5">Homodimer.</text>
</comment>
<dbReference type="Pfam" id="PF00156">
    <property type="entry name" value="Pribosyltran"/>
    <property type="match status" value="1"/>
</dbReference>
<name>X5A6Y0_9BACL</name>
<dbReference type="PANTHER" id="PTHR43864">
    <property type="entry name" value="HYPOXANTHINE/GUANINE PHOSPHORIBOSYLTRANSFERASE"/>
    <property type="match status" value="1"/>
</dbReference>
<dbReference type="STRING" id="1268072.PSAB_23385"/>
<evidence type="ECO:0000256" key="5">
    <source>
        <dbReference type="HAMAP-Rule" id="MF_01184"/>
    </source>
</evidence>
<dbReference type="AlphaFoldDB" id="X5A6Y0"/>
<evidence type="ECO:0000256" key="3">
    <source>
        <dbReference type="ARBA" id="ARBA00022679"/>
    </source>
</evidence>
<organism evidence="9 10">
    <name type="scientific">Paenibacillus sabinae T27</name>
    <dbReference type="NCBI Taxonomy" id="1268072"/>
    <lineage>
        <taxon>Bacteria</taxon>
        <taxon>Bacillati</taxon>
        <taxon>Bacillota</taxon>
        <taxon>Bacilli</taxon>
        <taxon>Bacillales</taxon>
        <taxon>Paenibacillaceae</taxon>
        <taxon>Paenibacillus</taxon>
    </lineage>
</organism>
<comment type="similarity">
    <text evidence="5">Belongs to the purine/pyrimidine phosphoribosyltransferase family. Xpt subfamily.</text>
</comment>
<feature type="region of interest" description="Disordered" evidence="7">
    <location>
        <begin position="225"/>
        <end position="245"/>
    </location>
</feature>
<dbReference type="GO" id="GO:0032265">
    <property type="term" value="P:XMP salvage"/>
    <property type="evidence" value="ECO:0007669"/>
    <property type="project" value="UniProtKB-UniRule"/>
</dbReference>
<dbReference type="Proteomes" id="UP000019772">
    <property type="component" value="Chromosome"/>
</dbReference>
<feature type="binding site" evidence="5">
    <location>
        <begin position="154"/>
        <end position="158"/>
    </location>
    <ligand>
        <name>5-phospho-alpha-D-ribose 1-diphosphate</name>
        <dbReference type="ChEBI" id="CHEBI:58017"/>
    </ligand>
</feature>
<dbReference type="eggNOG" id="COG0503">
    <property type="taxonomic scope" value="Bacteria"/>
</dbReference>
<dbReference type="InterPro" id="IPR010079">
    <property type="entry name" value="Xanthine_PRibTrfase"/>
</dbReference>
<dbReference type="UniPathway" id="UPA00602">
    <property type="reaction ID" value="UER00658"/>
</dbReference>
<evidence type="ECO:0000313" key="10">
    <source>
        <dbReference type="Proteomes" id="UP000019772"/>
    </source>
</evidence>
<comment type="pathway">
    <text evidence="5">Purine metabolism; XMP biosynthesis via salvage pathway; XMP from xanthine: step 1/1.</text>
</comment>
<gene>
    <name evidence="5" type="primary">xpt</name>
    <name evidence="9" type="ORF">PSAB_23385</name>
</gene>
<dbReference type="CDD" id="cd06223">
    <property type="entry name" value="PRTases_typeI"/>
    <property type="match status" value="1"/>
</dbReference>
<keyword evidence="1 5" id="KW-0963">Cytoplasm</keyword>
<accession>X5A6Y0</accession>
<dbReference type="InterPro" id="IPR000836">
    <property type="entry name" value="PRTase_dom"/>
</dbReference>
<keyword evidence="2 5" id="KW-0328">Glycosyltransferase</keyword>
<reference evidence="9 10" key="1">
    <citation type="journal article" date="2014" name="PLoS Genet.">
        <title>Comparative Genomic Analysis of N2-Fixing and Non-N2-Fixing Paenibacillus spp.: Organization, Evolution and Expression of the Nitrogen Fixation Genes.</title>
        <authorList>
            <person name="Xie J.B."/>
            <person name="Du Z."/>
            <person name="Bai L."/>
            <person name="Tian C."/>
            <person name="Zhang Y."/>
            <person name="Xie J.Y."/>
            <person name="Wang T."/>
            <person name="Liu X."/>
            <person name="Chen X."/>
            <person name="Cheng Q."/>
            <person name="Chen S."/>
            <person name="Li J."/>
        </authorList>
    </citation>
    <scope>NUCLEOTIDE SEQUENCE [LARGE SCALE GENOMIC DNA]</scope>
    <source>
        <strain evidence="9 10">T27</strain>
    </source>
</reference>
<dbReference type="SUPFAM" id="SSF53271">
    <property type="entry name" value="PRTase-like"/>
    <property type="match status" value="1"/>
</dbReference>
<feature type="binding site" evidence="5">
    <location>
        <position position="53"/>
    </location>
    <ligand>
        <name>xanthine</name>
        <dbReference type="ChEBI" id="CHEBI:17712"/>
    </ligand>
</feature>
<dbReference type="NCBIfam" id="TIGR01744">
    <property type="entry name" value="XPRTase"/>
    <property type="match status" value="1"/>
</dbReference>
<feature type="binding site" evidence="5">
    <location>
        <position position="46"/>
    </location>
    <ligand>
        <name>xanthine</name>
        <dbReference type="ChEBI" id="CHEBI:17712"/>
    </ligand>
</feature>
<feature type="binding site" evidence="5">
    <location>
        <position position="182"/>
    </location>
    <ligand>
        <name>xanthine</name>
        <dbReference type="ChEBI" id="CHEBI:17712"/>
    </ligand>
</feature>
<dbReference type="GO" id="GO:0005737">
    <property type="term" value="C:cytoplasm"/>
    <property type="evidence" value="ECO:0007669"/>
    <property type="project" value="UniProtKB-SubCell"/>
</dbReference>
<evidence type="ECO:0000256" key="2">
    <source>
        <dbReference type="ARBA" id="ARBA00022676"/>
    </source>
</evidence>
<keyword evidence="4 5" id="KW-0660">Purine salvage</keyword>
<feature type="domain" description="Phosphoribosyltransferase" evidence="8">
    <location>
        <begin position="77"/>
        <end position="182"/>
    </location>
</feature>
<dbReference type="HAMAP" id="MF_01184">
    <property type="entry name" value="XPRTase"/>
    <property type="match status" value="1"/>
</dbReference>
<dbReference type="EC" id="2.4.2.22" evidence="5 6"/>
<evidence type="ECO:0000256" key="7">
    <source>
        <dbReference type="SAM" id="MobiDB-lite"/>
    </source>
</evidence>
<keyword evidence="3 5" id="KW-0808">Transferase</keyword>
<dbReference type="InterPro" id="IPR050118">
    <property type="entry name" value="Pur/Pyrimidine_PRTase"/>
</dbReference>
<proteinExistence type="inferred from homology"/>
<dbReference type="InterPro" id="IPR029057">
    <property type="entry name" value="PRTase-like"/>
</dbReference>
<evidence type="ECO:0000313" key="9">
    <source>
        <dbReference type="EMBL" id="AHV99564.1"/>
    </source>
</evidence>
<evidence type="ECO:0000256" key="6">
    <source>
        <dbReference type="NCBIfam" id="TIGR01744"/>
    </source>
</evidence>